<evidence type="ECO:0000256" key="4">
    <source>
        <dbReference type="ARBA" id="ARBA00022535"/>
    </source>
</evidence>
<dbReference type="PANTHER" id="PTHR24353">
    <property type="entry name" value="CYCLIC NUCLEOTIDE-DEPENDENT PROTEIN KINASE"/>
    <property type="match status" value="1"/>
</dbReference>
<sequence length="745" mass="83664">MLGKVKGMLGGKPSAERPGSSQRRETKHIKSDKQRGRVWGETTRGQDLKDATDVRKSDKPAADAAMIKKAIEKTNVGSRMSPEHMGDLIDHMETLDIGKGQGRPMAPGLVVVTAGTVTLSSEDPKDKPRTLVAGQHHGEEMLLYDDTHMYTLKATKGDAVVYVLTKRTFHLVFKWAQKREFGANEKLIRTMPIFHHMTPKERLRLASALTVEKFTDGQLILKAGDKIGHLYIMRIGEASLIKGGQEVAHKYPGDYFGEESLFGATSSEHQVIAKGENVEIAYITRQDFILTVGEPKEVLNRDLSALNKLAVGSIPLLAVLDAGVREKLANNLVEEKFKKGDVVFRMGEQGNKLFIIKDGEVDVMVGTKQIDHLFQGSFFGERALMDDKPRMATVICSSATLSVYSLSKSFFVTTIKPLKEPQQLIRRRRSSEDTRDASQLSTIAQVGKGAYGLVFLVEHDVSKERYALKAQKKIASRRDNMFQERNLMADMMPHPCVCCMFNTYQDHEWVYMLIEYLPGGDLFDVQDDIGGSFNEEQARFYIAGVVLALEHMHKQHVIYRDLKPENVLVDGAGFIKVVDLGLAKRLQVGTKTFTQCGTPCYFSPEIIQHLAYDFAVDWWCCGVLLYELLTGRTPFETSDHNVQAMYVKILKNEVVFPEVFTQHAQSLIAALLHPKAAKRLGNLQNDADDVKMHPFFLGFDWDALYDKRLEPPFKPRSSVPQSRGAGKKNPIRAYTPSDEGYWEGW</sequence>
<dbReference type="Gene3D" id="1.10.510.10">
    <property type="entry name" value="Transferase(Phosphotransferase) domain 1"/>
    <property type="match status" value="1"/>
</dbReference>
<feature type="compositionally biased region" description="Basic and acidic residues" evidence="13">
    <location>
        <begin position="44"/>
        <end position="61"/>
    </location>
</feature>
<dbReference type="Pfam" id="PF00027">
    <property type="entry name" value="cNMP_binding"/>
    <property type="match status" value="2"/>
</dbReference>
<keyword evidence="6 12" id="KW-0547">Nucleotide-binding</keyword>
<keyword evidence="3" id="KW-0723">Serine/threonine-protein kinase</keyword>
<keyword evidence="8 12" id="KW-0067">ATP-binding</keyword>
<dbReference type="OMA" id="IMRIGEA"/>
<dbReference type="EMBL" id="JAGTXO010000060">
    <property type="protein sequence ID" value="KAG8457893.1"/>
    <property type="molecule type" value="Genomic_DNA"/>
</dbReference>
<evidence type="ECO:0000256" key="5">
    <source>
        <dbReference type="ARBA" id="ARBA00022679"/>
    </source>
</evidence>
<comment type="caution">
    <text evidence="17">The sequence shown here is derived from an EMBL/GenBank/DDBJ whole genome shotgun (WGS) entry which is preliminary data.</text>
</comment>
<evidence type="ECO:0000256" key="6">
    <source>
        <dbReference type="ARBA" id="ARBA00022741"/>
    </source>
</evidence>
<dbReference type="OrthoDB" id="63267at2759"/>
<dbReference type="GO" id="GO:0004692">
    <property type="term" value="F:cGMP-dependent protein kinase activity"/>
    <property type="evidence" value="ECO:0007669"/>
    <property type="project" value="UniProtKB-EC"/>
</dbReference>
<keyword evidence="5" id="KW-0808">Transferase</keyword>
<dbReference type="InterPro" id="IPR008271">
    <property type="entry name" value="Ser/Thr_kinase_AS"/>
</dbReference>
<dbReference type="InterPro" id="IPR000961">
    <property type="entry name" value="AGC-kinase_C"/>
</dbReference>
<accession>A0A8J5X2Q8</accession>
<evidence type="ECO:0000256" key="2">
    <source>
        <dbReference type="ARBA" id="ARBA00012428"/>
    </source>
</evidence>
<dbReference type="GO" id="GO:0004691">
    <property type="term" value="F:cAMP-dependent protein kinase activity"/>
    <property type="evidence" value="ECO:0007669"/>
    <property type="project" value="TreeGrafter"/>
</dbReference>
<dbReference type="InterPro" id="IPR018490">
    <property type="entry name" value="cNMP-bd_dom_sf"/>
</dbReference>
<dbReference type="PROSITE" id="PS50042">
    <property type="entry name" value="CNMP_BINDING_3"/>
    <property type="match status" value="3"/>
</dbReference>
<dbReference type="InterPro" id="IPR017441">
    <property type="entry name" value="Protein_kinase_ATP_BS"/>
</dbReference>
<evidence type="ECO:0000256" key="7">
    <source>
        <dbReference type="ARBA" id="ARBA00022777"/>
    </source>
</evidence>
<dbReference type="Pfam" id="PF00069">
    <property type="entry name" value="Pkinase"/>
    <property type="match status" value="1"/>
</dbReference>
<evidence type="ECO:0000256" key="9">
    <source>
        <dbReference type="ARBA" id="ARBA00022992"/>
    </source>
</evidence>
<dbReference type="GO" id="GO:0030553">
    <property type="term" value="F:cGMP binding"/>
    <property type="evidence" value="ECO:0007669"/>
    <property type="project" value="UniProtKB-KW"/>
</dbReference>
<evidence type="ECO:0000256" key="1">
    <source>
        <dbReference type="ARBA" id="ARBA00006352"/>
    </source>
</evidence>
<feature type="domain" description="Protein kinase" evidence="14">
    <location>
        <begin position="440"/>
        <end position="696"/>
    </location>
</feature>
<dbReference type="PROSITE" id="PS50011">
    <property type="entry name" value="PROTEIN_KINASE_DOM"/>
    <property type="match status" value="1"/>
</dbReference>
<feature type="domain" description="AGC-kinase C-terminal" evidence="16">
    <location>
        <begin position="697"/>
        <end position="745"/>
    </location>
</feature>
<evidence type="ECO:0000256" key="10">
    <source>
        <dbReference type="ARBA" id="ARBA00047298"/>
    </source>
</evidence>
<evidence type="ECO:0000256" key="13">
    <source>
        <dbReference type="SAM" id="MobiDB-lite"/>
    </source>
</evidence>
<name>A0A8J5X2Q8_DIALT</name>
<comment type="catalytic activity">
    <reaction evidence="11">
        <text>L-seryl-[protein] + ATP = O-phospho-L-seryl-[protein] + ADP + H(+)</text>
        <dbReference type="Rhea" id="RHEA:17989"/>
        <dbReference type="Rhea" id="RHEA-COMP:9863"/>
        <dbReference type="Rhea" id="RHEA-COMP:11604"/>
        <dbReference type="ChEBI" id="CHEBI:15378"/>
        <dbReference type="ChEBI" id="CHEBI:29999"/>
        <dbReference type="ChEBI" id="CHEBI:30616"/>
        <dbReference type="ChEBI" id="CHEBI:83421"/>
        <dbReference type="ChEBI" id="CHEBI:456216"/>
        <dbReference type="EC" id="2.7.11.12"/>
    </reaction>
</comment>
<feature type="compositionally biased region" description="Basic and acidic residues" evidence="13">
    <location>
        <begin position="22"/>
        <end position="35"/>
    </location>
</feature>
<dbReference type="PROSITE" id="PS51285">
    <property type="entry name" value="AGC_KINASE_CTER"/>
    <property type="match status" value="1"/>
</dbReference>
<dbReference type="SUPFAM" id="SSF56112">
    <property type="entry name" value="Protein kinase-like (PK-like)"/>
    <property type="match status" value="1"/>
</dbReference>
<dbReference type="CDD" id="cd00038">
    <property type="entry name" value="CAP_ED"/>
    <property type="match status" value="2"/>
</dbReference>
<keyword evidence="18" id="KW-1185">Reference proteome</keyword>
<dbReference type="PRINTS" id="PR00103">
    <property type="entry name" value="CAMPKINASE"/>
</dbReference>
<gene>
    <name evidence="17" type="ORF">KFE25_011959</name>
</gene>
<evidence type="ECO:0000259" key="15">
    <source>
        <dbReference type="PROSITE" id="PS50042"/>
    </source>
</evidence>
<dbReference type="PROSITE" id="PS00107">
    <property type="entry name" value="PROTEIN_KINASE_ATP"/>
    <property type="match status" value="1"/>
</dbReference>
<feature type="domain" description="Cyclic nucleotide-binding" evidence="15">
    <location>
        <begin position="193"/>
        <end position="309"/>
    </location>
</feature>
<evidence type="ECO:0000313" key="18">
    <source>
        <dbReference type="Proteomes" id="UP000751190"/>
    </source>
</evidence>
<dbReference type="Proteomes" id="UP000751190">
    <property type="component" value="Unassembled WGS sequence"/>
</dbReference>
<evidence type="ECO:0000259" key="14">
    <source>
        <dbReference type="PROSITE" id="PS50011"/>
    </source>
</evidence>
<dbReference type="SUPFAM" id="SSF51206">
    <property type="entry name" value="cAMP-binding domain-like"/>
    <property type="match status" value="3"/>
</dbReference>
<dbReference type="EC" id="2.7.11.12" evidence="2"/>
<evidence type="ECO:0000256" key="11">
    <source>
        <dbReference type="ARBA" id="ARBA00047462"/>
    </source>
</evidence>
<dbReference type="PANTHER" id="PTHR24353:SF139">
    <property type="match status" value="1"/>
</dbReference>
<evidence type="ECO:0000256" key="3">
    <source>
        <dbReference type="ARBA" id="ARBA00022527"/>
    </source>
</evidence>
<comment type="similarity">
    <text evidence="1">Belongs to the protein kinase superfamily. AGC Ser/Thr protein kinase family. cGMP subfamily.</text>
</comment>
<keyword evidence="9" id="KW-0142">cGMP-binding</keyword>
<reference evidence="17" key="1">
    <citation type="submission" date="2021-05" db="EMBL/GenBank/DDBJ databases">
        <title>The genome of the haptophyte Pavlova lutheri (Diacronema luteri, Pavlovales) - a model for lipid biosynthesis in eukaryotic algae.</title>
        <authorList>
            <person name="Hulatt C.J."/>
            <person name="Posewitz M.C."/>
        </authorList>
    </citation>
    <scope>NUCLEOTIDE SEQUENCE</scope>
    <source>
        <strain evidence="17">NIVA-4/92</strain>
    </source>
</reference>
<feature type="binding site" evidence="12">
    <location>
        <position position="469"/>
    </location>
    <ligand>
        <name>ATP</name>
        <dbReference type="ChEBI" id="CHEBI:30616"/>
    </ligand>
</feature>
<organism evidence="17 18">
    <name type="scientific">Diacronema lutheri</name>
    <name type="common">Unicellular marine alga</name>
    <name type="synonym">Monochrysis lutheri</name>
    <dbReference type="NCBI Taxonomy" id="2081491"/>
    <lineage>
        <taxon>Eukaryota</taxon>
        <taxon>Haptista</taxon>
        <taxon>Haptophyta</taxon>
        <taxon>Pavlovophyceae</taxon>
        <taxon>Pavlovales</taxon>
        <taxon>Pavlovaceae</taxon>
        <taxon>Diacronema</taxon>
    </lineage>
</organism>
<evidence type="ECO:0000256" key="8">
    <source>
        <dbReference type="ARBA" id="ARBA00022840"/>
    </source>
</evidence>
<evidence type="ECO:0000256" key="12">
    <source>
        <dbReference type="PROSITE-ProRule" id="PRU10141"/>
    </source>
</evidence>
<comment type="catalytic activity">
    <reaction evidence="10">
        <text>L-threonyl-[protein] + ATP = O-phospho-L-threonyl-[protein] + ADP + H(+)</text>
        <dbReference type="Rhea" id="RHEA:46608"/>
        <dbReference type="Rhea" id="RHEA-COMP:11060"/>
        <dbReference type="Rhea" id="RHEA-COMP:11605"/>
        <dbReference type="ChEBI" id="CHEBI:15378"/>
        <dbReference type="ChEBI" id="CHEBI:30013"/>
        <dbReference type="ChEBI" id="CHEBI:30616"/>
        <dbReference type="ChEBI" id="CHEBI:61977"/>
        <dbReference type="ChEBI" id="CHEBI:456216"/>
        <dbReference type="EC" id="2.7.11.12"/>
    </reaction>
</comment>
<dbReference type="AlphaFoldDB" id="A0A8J5X2Q8"/>
<dbReference type="InterPro" id="IPR014710">
    <property type="entry name" value="RmlC-like_jellyroll"/>
</dbReference>
<dbReference type="Gene3D" id="2.60.120.10">
    <property type="entry name" value="Jelly Rolls"/>
    <property type="match status" value="3"/>
</dbReference>
<feature type="domain" description="Cyclic nucleotide-binding" evidence="15">
    <location>
        <begin position="109"/>
        <end position="173"/>
    </location>
</feature>
<feature type="region of interest" description="Disordered" evidence="13">
    <location>
        <begin position="1"/>
        <end position="62"/>
    </location>
</feature>
<dbReference type="GO" id="GO:0005952">
    <property type="term" value="C:cAMP-dependent protein kinase complex"/>
    <property type="evidence" value="ECO:0007669"/>
    <property type="project" value="TreeGrafter"/>
</dbReference>
<proteinExistence type="inferred from homology"/>
<dbReference type="InterPro" id="IPR000595">
    <property type="entry name" value="cNMP-bd_dom"/>
</dbReference>
<dbReference type="SMART" id="SM00220">
    <property type="entry name" value="S_TKc"/>
    <property type="match status" value="1"/>
</dbReference>
<dbReference type="Gene3D" id="3.30.200.20">
    <property type="entry name" value="Phosphorylase Kinase, domain 1"/>
    <property type="match status" value="1"/>
</dbReference>
<dbReference type="InterPro" id="IPR011009">
    <property type="entry name" value="Kinase-like_dom_sf"/>
</dbReference>
<evidence type="ECO:0000259" key="16">
    <source>
        <dbReference type="PROSITE" id="PS51285"/>
    </source>
</evidence>
<protein>
    <recommendedName>
        <fullName evidence="2">cGMP-dependent protein kinase</fullName>
        <ecNumber evidence="2">2.7.11.12</ecNumber>
    </recommendedName>
</protein>
<evidence type="ECO:0000313" key="17">
    <source>
        <dbReference type="EMBL" id="KAG8457893.1"/>
    </source>
</evidence>
<dbReference type="PROSITE" id="PS00108">
    <property type="entry name" value="PROTEIN_KINASE_ST"/>
    <property type="match status" value="1"/>
</dbReference>
<feature type="domain" description="Cyclic nucleotide-binding" evidence="15">
    <location>
        <begin position="316"/>
        <end position="411"/>
    </location>
</feature>
<keyword evidence="7" id="KW-0418">Kinase</keyword>
<feature type="region of interest" description="Disordered" evidence="13">
    <location>
        <begin position="714"/>
        <end position="745"/>
    </location>
</feature>
<dbReference type="GO" id="GO:0005524">
    <property type="term" value="F:ATP binding"/>
    <property type="evidence" value="ECO:0007669"/>
    <property type="project" value="UniProtKB-UniRule"/>
</dbReference>
<keyword evidence="4" id="KW-0140">cGMP</keyword>
<dbReference type="InterPro" id="IPR000719">
    <property type="entry name" value="Prot_kinase_dom"/>
</dbReference>
<dbReference type="SMART" id="SM00100">
    <property type="entry name" value="cNMP"/>
    <property type="match status" value="2"/>
</dbReference>
<dbReference type="FunFam" id="1.10.510.10:FF:000210">
    <property type="entry name" value="Non-specific serine/threonine protein kinase"/>
    <property type="match status" value="1"/>
</dbReference>